<feature type="active site" description="Charge relay system" evidence="1">
    <location>
        <position position="212"/>
    </location>
</feature>
<dbReference type="EMBL" id="CP058627">
    <property type="protein sequence ID" value="QLG88938.1"/>
    <property type="molecule type" value="Genomic_DNA"/>
</dbReference>
<evidence type="ECO:0000313" key="4">
    <source>
        <dbReference type="Proteomes" id="UP000509597"/>
    </source>
</evidence>
<evidence type="ECO:0000256" key="1">
    <source>
        <dbReference type="PROSITE-ProRule" id="PRU01032"/>
    </source>
</evidence>
<dbReference type="KEGG" id="chiz:HQ393_12205"/>
<dbReference type="GO" id="GO:0006508">
    <property type="term" value="P:proteolysis"/>
    <property type="evidence" value="ECO:0007669"/>
    <property type="project" value="UniProtKB-KW"/>
</dbReference>
<dbReference type="GO" id="GO:0046872">
    <property type="term" value="F:metal ion binding"/>
    <property type="evidence" value="ECO:0007669"/>
    <property type="project" value="UniProtKB-UniRule"/>
</dbReference>
<feature type="binding site" evidence="1">
    <location>
        <position position="460"/>
    </location>
    <ligand>
        <name>Ca(2+)</name>
        <dbReference type="ChEBI" id="CHEBI:29108"/>
    </ligand>
</feature>
<dbReference type="RefSeq" id="WP_179355440.1">
    <property type="nucleotide sequence ID" value="NZ_CP058627.1"/>
</dbReference>
<sequence>MSKQTDTCIKNVATPLMFLFTVGLPLTLQGCGGGAATTSASTSTSANLSADAPTNIELKPTYQFTAALPNDPNEVQHPSTFTAADKAPGSTTAFAATSTTIFNPAQIRAAYGLPAIPAAGTKLTAAQLASLGSGQTIYIVDAYHDPNVATDLAIFNAKFGLPSCTTTVLNSASKLPLAAPTAGACNLTVAYANTANGLSSTPPAYNSGWQGEIALDVEWAHAIAPLARIVLIEGQDAMITSLYSAVGVANKMGAGAVSMSFGANEGSWVSFYDANFGAAGMTYLAASGDNGAGVSWPAVSSKVLSVGGTSLSYSGSGARSETAWSGSGGGVSAYLAMPAYQNYVSIPGKSATKPMRTVPDISFNSNPSTGQYMYMTPQGSSTGYWYGVGGTSIAAPQWAGLIAISNAQRALAGKAVLGQVQTALYKNIGAVATTYAASLLDVKSGSDGTCAYCYARAGYDQVTGLGTPNSAPMLTALAAY</sequence>
<dbReference type="PROSITE" id="PS51695">
    <property type="entry name" value="SEDOLISIN"/>
    <property type="match status" value="1"/>
</dbReference>
<evidence type="ECO:0000259" key="2">
    <source>
        <dbReference type="PROSITE" id="PS51695"/>
    </source>
</evidence>
<dbReference type="PROSITE" id="PS51257">
    <property type="entry name" value="PROKAR_LIPOPROTEIN"/>
    <property type="match status" value="1"/>
</dbReference>
<proteinExistence type="predicted"/>
<feature type="domain" description="Peptidase S53" evidence="2">
    <location>
        <begin position="101"/>
        <end position="480"/>
    </location>
</feature>
<dbReference type="AlphaFoldDB" id="A0A7H9BL01"/>
<keyword evidence="1" id="KW-0378">Hydrolase</keyword>
<feature type="binding site" evidence="1">
    <location>
        <position position="441"/>
    </location>
    <ligand>
        <name>Ca(2+)</name>
        <dbReference type="ChEBI" id="CHEBI:29108"/>
    </ligand>
</feature>
<keyword evidence="1" id="KW-0106">Calcium</keyword>
<dbReference type="GO" id="GO:0004252">
    <property type="term" value="F:serine-type endopeptidase activity"/>
    <property type="evidence" value="ECO:0007669"/>
    <property type="project" value="UniProtKB-UniRule"/>
</dbReference>
<comment type="cofactor">
    <cofactor evidence="1">
        <name>Ca(2+)</name>
        <dbReference type="ChEBI" id="CHEBI:29108"/>
    </cofactor>
    <text evidence="1">Binds 1 Ca(2+) ion per subunit.</text>
</comment>
<keyword evidence="1" id="KW-0645">Protease</keyword>
<feature type="active site" description="Charge relay system" evidence="1">
    <location>
        <position position="392"/>
    </location>
</feature>
<feature type="binding site" evidence="1">
    <location>
        <position position="458"/>
    </location>
    <ligand>
        <name>Ca(2+)</name>
        <dbReference type="ChEBI" id="CHEBI:29108"/>
    </ligand>
</feature>
<dbReference type="InterPro" id="IPR050819">
    <property type="entry name" value="Tripeptidyl-peptidase_I"/>
</dbReference>
<accession>A0A7H9BL01</accession>
<protein>
    <submittedName>
        <fullName evidence="3">S53 family peptidase</fullName>
    </submittedName>
</protein>
<dbReference type="PANTHER" id="PTHR14218">
    <property type="entry name" value="PROTEASE S8 TRIPEPTIDYL PEPTIDASE I CLN2"/>
    <property type="match status" value="1"/>
</dbReference>
<feature type="active site" description="Charge relay system" evidence="1">
    <location>
        <position position="216"/>
    </location>
</feature>
<name>A0A7H9BL01_9NEIS</name>
<dbReference type="SUPFAM" id="SSF52743">
    <property type="entry name" value="Subtilisin-like"/>
    <property type="match status" value="1"/>
</dbReference>
<keyword evidence="1" id="KW-0720">Serine protease</keyword>
<dbReference type="CDD" id="cd04056">
    <property type="entry name" value="Peptidases_S53"/>
    <property type="match status" value="1"/>
</dbReference>
<evidence type="ECO:0000313" key="3">
    <source>
        <dbReference type="EMBL" id="QLG88938.1"/>
    </source>
</evidence>
<keyword evidence="4" id="KW-1185">Reference proteome</keyword>
<dbReference type="GO" id="GO:0008240">
    <property type="term" value="F:tripeptidyl-peptidase activity"/>
    <property type="evidence" value="ECO:0007669"/>
    <property type="project" value="TreeGrafter"/>
</dbReference>
<reference evidence="3 4" key="1">
    <citation type="submission" date="2020-07" db="EMBL/GenBank/DDBJ databases">
        <title>Complete genome sequence of Chitinibacter sp. 2T18.</title>
        <authorList>
            <person name="Bae J.-W."/>
            <person name="Choi J.-W."/>
        </authorList>
    </citation>
    <scope>NUCLEOTIDE SEQUENCE [LARGE SCALE GENOMIC DNA]</scope>
    <source>
        <strain evidence="3 4">2T18</strain>
    </source>
</reference>
<keyword evidence="1" id="KW-0479">Metal-binding</keyword>
<dbReference type="Proteomes" id="UP000509597">
    <property type="component" value="Chromosome"/>
</dbReference>
<gene>
    <name evidence="3" type="ORF">HQ393_12205</name>
</gene>
<feature type="binding site" evidence="1">
    <location>
        <position position="442"/>
    </location>
    <ligand>
        <name>Ca(2+)</name>
        <dbReference type="ChEBI" id="CHEBI:29108"/>
    </ligand>
</feature>
<dbReference type="InterPro" id="IPR036852">
    <property type="entry name" value="Peptidase_S8/S53_dom_sf"/>
</dbReference>
<dbReference type="InterPro" id="IPR030400">
    <property type="entry name" value="Sedolisin_dom"/>
</dbReference>
<dbReference type="PANTHER" id="PTHR14218:SF15">
    <property type="entry name" value="TRIPEPTIDYL-PEPTIDASE 1"/>
    <property type="match status" value="1"/>
</dbReference>
<dbReference type="Gene3D" id="3.40.50.200">
    <property type="entry name" value="Peptidase S8/S53 domain"/>
    <property type="match status" value="1"/>
</dbReference>
<organism evidence="3 4">
    <name type="scientific">Chitinibacter bivalviorum</name>
    <dbReference type="NCBI Taxonomy" id="2739434"/>
    <lineage>
        <taxon>Bacteria</taxon>
        <taxon>Pseudomonadati</taxon>
        <taxon>Pseudomonadota</taxon>
        <taxon>Betaproteobacteria</taxon>
        <taxon>Neisseriales</taxon>
        <taxon>Chitinibacteraceae</taxon>
        <taxon>Chitinibacter</taxon>
    </lineage>
</organism>